<dbReference type="EMBL" id="JADNRY010000017">
    <property type="protein sequence ID" value="KAF9073523.1"/>
    <property type="molecule type" value="Genomic_DNA"/>
</dbReference>
<dbReference type="PROSITE" id="PS00028">
    <property type="entry name" value="ZINC_FINGER_C2H2_1"/>
    <property type="match status" value="2"/>
</dbReference>
<evidence type="ECO:0000256" key="8">
    <source>
        <dbReference type="SAM" id="MobiDB-lite"/>
    </source>
</evidence>
<dbReference type="GO" id="GO:0008270">
    <property type="term" value="F:zinc ion binding"/>
    <property type="evidence" value="ECO:0007669"/>
    <property type="project" value="UniProtKB-KW"/>
</dbReference>
<feature type="region of interest" description="Disordered" evidence="8">
    <location>
        <begin position="150"/>
        <end position="179"/>
    </location>
</feature>
<accession>A0A9P5Q113</accession>
<evidence type="ECO:0000259" key="9">
    <source>
        <dbReference type="PROSITE" id="PS50157"/>
    </source>
</evidence>
<keyword evidence="6" id="KW-0539">Nucleus</keyword>
<evidence type="ECO:0000313" key="11">
    <source>
        <dbReference type="Proteomes" id="UP000772434"/>
    </source>
</evidence>
<dbReference type="GO" id="GO:0000981">
    <property type="term" value="F:DNA-binding transcription factor activity, RNA polymerase II-specific"/>
    <property type="evidence" value="ECO:0007669"/>
    <property type="project" value="TreeGrafter"/>
</dbReference>
<keyword evidence="11" id="KW-1185">Reference proteome</keyword>
<sequence>MVHSRSGSSIIATPMVSDSSDDEFIPNEHLTNGFDSVSRPGSPSISSVHESRPEADNDTVTCLWDDCGRVFTNLRVFIDHIHSEHIGVNKSNYTCEWATCHRRGLSQTSRFALISHIRSHTGEKPFVCSLPECDKSFTRSDALAKHMRLQHNIEPPAPGRGGARKRKREEASPTPANGLSAFRTFKVEQPWSNSEPMDDADIDYENFIRADERQMSSPDDDDEDSGYLSDRLPGYLRSQYDPSTRLVMGKPPEMVLYILMKAKYKYALERQELLTEELRLASTELVRVREEKDAMMDRVLHATFGPQAEVLITPIPKPPSIPLDQDTPLAYTNGMS</sequence>
<dbReference type="GO" id="GO:0000978">
    <property type="term" value="F:RNA polymerase II cis-regulatory region sequence-specific DNA binding"/>
    <property type="evidence" value="ECO:0007669"/>
    <property type="project" value="TreeGrafter"/>
</dbReference>
<keyword evidence="3" id="KW-0677">Repeat</keyword>
<organism evidence="10 11">
    <name type="scientific">Rhodocollybia butyracea</name>
    <dbReference type="NCBI Taxonomy" id="206335"/>
    <lineage>
        <taxon>Eukaryota</taxon>
        <taxon>Fungi</taxon>
        <taxon>Dikarya</taxon>
        <taxon>Basidiomycota</taxon>
        <taxon>Agaricomycotina</taxon>
        <taxon>Agaricomycetes</taxon>
        <taxon>Agaricomycetidae</taxon>
        <taxon>Agaricales</taxon>
        <taxon>Marasmiineae</taxon>
        <taxon>Omphalotaceae</taxon>
        <taxon>Rhodocollybia</taxon>
    </lineage>
</organism>
<feature type="region of interest" description="Disordered" evidence="8">
    <location>
        <begin position="212"/>
        <end position="234"/>
    </location>
</feature>
<evidence type="ECO:0000256" key="1">
    <source>
        <dbReference type="ARBA" id="ARBA00004123"/>
    </source>
</evidence>
<protein>
    <recommendedName>
        <fullName evidence="9">C2H2-type domain-containing protein</fullName>
    </recommendedName>
</protein>
<dbReference type="Proteomes" id="UP000772434">
    <property type="component" value="Unassembled WGS sequence"/>
</dbReference>
<dbReference type="PANTHER" id="PTHR45718:SF4">
    <property type="entry name" value="TRANSCRIPTIONAL ACTIVATOR CUBITUS INTERRUPTUS"/>
    <property type="match status" value="1"/>
</dbReference>
<evidence type="ECO:0000256" key="3">
    <source>
        <dbReference type="ARBA" id="ARBA00022737"/>
    </source>
</evidence>
<feature type="domain" description="C2H2-type" evidence="9">
    <location>
        <begin position="126"/>
        <end position="156"/>
    </location>
</feature>
<dbReference type="OrthoDB" id="3437960at2759"/>
<evidence type="ECO:0000313" key="10">
    <source>
        <dbReference type="EMBL" id="KAF9073523.1"/>
    </source>
</evidence>
<comment type="subcellular location">
    <subcellularLocation>
        <location evidence="1">Nucleus</location>
    </subcellularLocation>
</comment>
<dbReference type="InterPro" id="IPR043359">
    <property type="entry name" value="GLI-like"/>
</dbReference>
<feature type="compositionally biased region" description="Low complexity" evidence="8">
    <location>
        <begin position="36"/>
        <end position="48"/>
    </location>
</feature>
<dbReference type="Pfam" id="PF00096">
    <property type="entry name" value="zf-C2H2"/>
    <property type="match status" value="1"/>
</dbReference>
<dbReference type="GO" id="GO:0005634">
    <property type="term" value="C:nucleus"/>
    <property type="evidence" value="ECO:0007669"/>
    <property type="project" value="UniProtKB-SubCell"/>
</dbReference>
<dbReference type="InterPro" id="IPR013087">
    <property type="entry name" value="Znf_C2H2_type"/>
</dbReference>
<dbReference type="AlphaFoldDB" id="A0A9P5Q113"/>
<dbReference type="PANTHER" id="PTHR45718">
    <property type="entry name" value="TRANSCRIPTIONAL ACTIVATOR CUBITUS INTERRUPTUS"/>
    <property type="match status" value="1"/>
</dbReference>
<dbReference type="Pfam" id="PF23561">
    <property type="entry name" value="zf-C2H2_15"/>
    <property type="match status" value="1"/>
</dbReference>
<comment type="caution">
    <text evidence="10">The sequence shown here is derived from an EMBL/GenBank/DDBJ whole genome shotgun (WGS) entry which is preliminary data.</text>
</comment>
<evidence type="ECO:0000256" key="7">
    <source>
        <dbReference type="PROSITE-ProRule" id="PRU00042"/>
    </source>
</evidence>
<evidence type="ECO:0000256" key="5">
    <source>
        <dbReference type="ARBA" id="ARBA00022833"/>
    </source>
</evidence>
<dbReference type="InterPro" id="IPR056436">
    <property type="entry name" value="Znf-C2H2_ZIC1-5/GLI1-3-like"/>
</dbReference>
<reference evidence="10" key="1">
    <citation type="submission" date="2020-11" db="EMBL/GenBank/DDBJ databases">
        <authorList>
            <consortium name="DOE Joint Genome Institute"/>
            <person name="Ahrendt S."/>
            <person name="Riley R."/>
            <person name="Andreopoulos W."/>
            <person name="Labutti K."/>
            <person name="Pangilinan J."/>
            <person name="Ruiz-Duenas F.J."/>
            <person name="Barrasa J.M."/>
            <person name="Sanchez-Garcia M."/>
            <person name="Camarero S."/>
            <person name="Miyauchi S."/>
            <person name="Serrano A."/>
            <person name="Linde D."/>
            <person name="Babiker R."/>
            <person name="Drula E."/>
            <person name="Ayuso-Fernandez I."/>
            <person name="Pacheco R."/>
            <person name="Padilla G."/>
            <person name="Ferreira P."/>
            <person name="Barriuso J."/>
            <person name="Kellner H."/>
            <person name="Castanera R."/>
            <person name="Alfaro M."/>
            <person name="Ramirez L."/>
            <person name="Pisabarro A.G."/>
            <person name="Kuo A."/>
            <person name="Tritt A."/>
            <person name="Lipzen A."/>
            <person name="He G."/>
            <person name="Yan M."/>
            <person name="Ng V."/>
            <person name="Cullen D."/>
            <person name="Martin F."/>
            <person name="Rosso M.-N."/>
            <person name="Henrissat B."/>
            <person name="Hibbett D."/>
            <person name="Martinez A.T."/>
            <person name="Grigoriev I.V."/>
        </authorList>
    </citation>
    <scope>NUCLEOTIDE SEQUENCE</scope>
    <source>
        <strain evidence="10">AH 40177</strain>
    </source>
</reference>
<evidence type="ECO:0000256" key="2">
    <source>
        <dbReference type="ARBA" id="ARBA00022723"/>
    </source>
</evidence>
<feature type="region of interest" description="Disordered" evidence="8">
    <location>
        <begin position="29"/>
        <end position="52"/>
    </location>
</feature>
<keyword evidence="5" id="KW-0862">Zinc</keyword>
<dbReference type="InterPro" id="IPR036236">
    <property type="entry name" value="Znf_C2H2_sf"/>
</dbReference>
<keyword evidence="4 7" id="KW-0863">Zinc-finger</keyword>
<dbReference type="Gene3D" id="3.30.160.60">
    <property type="entry name" value="Classic Zinc Finger"/>
    <property type="match status" value="3"/>
</dbReference>
<dbReference type="SMART" id="SM00355">
    <property type="entry name" value="ZnF_C2H2"/>
    <property type="match status" value="3"/>
</dbReference>
<dbReference type="SUPFAM" id="SSF57667">
    <property type="entry name" value="beta-beta-alpha zinc fingers"/>
    <property type="match status" value="2"/>
</dbReference>
<evidence type="ECO:0000256" key="6">
    <source>
        <dbReference type="ARBA" id="ARBA00023242"/>
    </source>
</evidence>
<proteinExistence type="predicted"/>
<dbReference type="PROSITE" id="PS50157">
    <property type="entry name" value="ZINC_FINGER_C2H2_2"/>
    <property type="match status" value="2"/>
</dbReference>
<name>A0A9P5Q113_9AGAR</name>
<dbReference type="FunFam" id="3.30.160.60:FF:000201">
    <property type="entry name" value="C2H2 finger domain protein (Gli3)"/>
    <property type="match status" value="1"/>
</dbReference>
<keyword evidence="2" id="KW-0479">Metal-binding</keyword>
<feature type="domain" description="C2H2-type" evidence="9">
    <location>
        <begin position="93"/>
        <end position="125"/>
    </location>
</feature>
<evidence type="ECO:0000256" key="4">
    <source>
        <dbReference type="ARBA" id="ARBA00022771"/>
    </source>
</evidence>
<gene>
    <name evidence="10" type="ORF">BDP27DRAFT_1417010</name>
</gene>